<dbReference type="InterPro" id="IPR037175">
    <property type="entry name" value="KFase_sf"/>
</dbReference>
<organism evidence="2 3">
    <name type="scientific">Hymenoscyphus fraxineus</name>
    <dbReference type="NCBI Taxonomy" id="746836"/>
    <lineage>
        <taxon>Eukaryota</taxon>
        <taxon>Fungi</taxon>
        <taxon>Dikarya</taxon>
        <taxon>Ascomycota</taxon>
        <taxon>Pezizomycotina</taxon>
        <taxon>Leotiomycetes</taxon>
        <taxon>Helotiales</taxon>
        <taxon>Helotiaceae</taxon>
        <taxon>Hymenoscyphus</taxon>
    </lineage>
</organism>
<name>A0A9N9KXG4_9HELO</name>
<accession>A0A9N9KXG4</accession>
<dbReference type="PANTHER" id="PTHR34861">
    <property type="match status" value="1"/>
</dbReference>
<reference evidence="2" key="1">
    <citation type="submission" date="2021-07" db="EMBL/GenBank/DDBJ databases">
        <authorList>
            <person name="Durling M."/>
        </authorList>
    </citation>
    <scope>NUCLEOTIDE SEQUENCE</scope>
</reference>
<gene>
    <name evidence="2" type="ORF">HYFRA_00011250</name>
</gene>
<evidence type="ECO:0000256" key="1">
    <source>
        <dbReference type="ARBA" id="ARBA00007865"/>
    </source>
</evidence>
<dbReference type="SUPFAM" id="SSF102198">
    <property type="entry name" value="Putative cyclase"/>
    <property type="match status" value="1"/>
</dbReference>
<comment type="similarity">
    <text evidence="1">Belongs to the Cyclase 1 superfamily.</text>
</comment>
<evidence type="ECO:0000313" key="2">
    <source>
        <dbReference type="EMBL" id="CAG8955269.1"/>
    </source>
</evidence>
<dbReference type="GO" id="GO:0004061">
    <property type="term" value="F:arylformamidase activity"/>
    <property type="evidence" value="ECO:0007669"/>
    <property type="project" value="InterPro"/>
</dbReference>
<proteinExistence type="inferred from homology"/>
<dbReference type="Gene3D" id="3.50.30.50">
    <property type="entry name" value="Putative cyclase"/>
    <property type="match status" value="1"/>
</dbReference>
<sequence>MSSTSTKLPHGLPPFEALPLREGDPYLSAWGLYGADDQLGALNRLSDEHVAQSAKEEILSGVRIGLDAPLDLQTRSGKAFFGREIFHQEVVLKGPRVVNDDVWVFNSQVSTQWDGLRHFAYQKEGLFYNGTTAGDIHGSSLGEGPVTCRTSTRDPGTEVLGIQEMAKRGIIGRAILLDYHSWRLAQPTPREYDPFASGSISLEELLAVAKAQGTEIRFGDILFTRTGYKAVLNTKTDQEVSTLKDVMPPHFGGVEQSEELVKWIWEHFSAVAGDQPSFECWPSANPKLLLHEVLLAGWGMPIGELFDLESLAEHCRKVGRWSFFLSSEVCHVTGGVASPPNAVAIF</sequence>
<dbReference type="PANTHER" id="PTHR34861:SF11">
    <property type="entry name" value="CYCLASE"/>
    <property type="match status" value="1"/>
</dbReference>
<evidence type="ECO:0000313" key="3">
    <source>
        <dbReference type="Proteomes" id="UP000696280"/>
    </source>
</evidence>
<dbReference type="EMBL" id="CAJVRL010000061">
    <property type="protein sequence ID" value="CAG8955269.1"/>
    <property type="molecule type" value="Genomic_DNA"/>
</dbReference>
<keyword evidence="3" id="KW-1185">Reference proteome</keyword>
<dbReference type="Pfam" id="PF04199">
    <property type="entry name" value="Cyclase"/>
    <property type="match status" value="1"/>
</dbReference>
<protein>
    <recommendedName>
        <fullName evidence="4">Cyclase</fullName>
    </recommendedName>
</protein>
<evidence type="ECO:0008006" key="4">
    <source>
        <dbReference type="Google" id="ProtNLM"/>
    </source>
</evidence>
<dbReference type="Proteomes" id="UP000696280">
    <property type="component" value="Unassembled WGS sequence"/>
</dbReference>
<comment type="caution">
    <text evidence="2">The sequence shown here is derived from an EMBL/GenBank/DDBJ whole genome shotgun (WGS) entry which is preliminary data.</text>
</comment>
<dbReference type="AlphaFoldDB" id="A0A9N9KXG4"/>
<dbReference type="GO" id="GO:0019441">
    <property type="term" value="P:L-tryptophan catabolic process to kynurenine"/>
    <property type="evidence" value="ECO:0007669"/>
    <property type="project" value="InterPro"/>
</dbReference>
<dbReference type="InterPro" id="IPR007325">
    <property type="entry name" value="KFase/CYL"/>
</dbReference>